<dbReference type="VEuPathDB" id="VectorBase:LDEU013797"/>
<keyword evidence="3" id="KW-1185">Reference proteome</keyword>
<evidence type="ECO:0000313" key="2">
    <source>
        <dbReference type="EMBL" id="RWS18243.1"/>
    </source>
</evidence>
<proteinExistence type="predicted"/>
<keyword evidence="1" id="KW-0472">Membrane</keyword>
<sequence length="92" mass="10202">MALGYTSSCVAVINMDYLVEVTYPFSEGMLFAVANTISMIPTFLLVPLITSISTHYNAVIANTTFLVIAVMYVLISCFVKEDLKRKKANQIQ</sequence>
<organism evidence="2 3">
    <name type="scientific">Leptotrombidium deliense</name>
    <dbReference type="NCBI Taxonomy" id="299467"/>
    <lineage>
        <taxon>Eukaryota</taxon>
        <taxon>Metazoa</taxon>
        <taxon>Ecdysozoa</taxon>
        <taxon>Arthropoda</taxon>
        <taxon>Chelicerata</taxon>
        <taxon>Arachnida</taxon>
        <taxon>Acari</taxon>
        <taxon>Acariformes</taxon>
        <taxon>Trombidiformes</taxon>
        <taxon>Prostigmata</taxon>
        <taxon>Anystina</taxon>
        <taxon>Parasitengona</taxon>
        <taxon>Trombiculoidea</taxon>
        <taxon>Trombiculidae</taxon>
        <taxon>Leptotrombidium</taxon>
    </lineage>
</organism>
<evidence type="ECO:0000256" key="1">
    <source>
        <dbReference type="SAM" id="Phobius"/>
    </source>
</evidence>
<keyword evidence="1" id="KW-1133">Transmembrane helix</keyword>
<keyword evidence="1" id="KW-0812">Transmembrane</keyword>
<reference evidence="2 3" key="1">
    <citation type="journal article" date="2018" name="Gigascience">
        <title>Genomes of trombidid mites reveal novel predicted allergens and laterally-transferred genes associated with secondary metabolism.</title>
        <authorList>
            <person name="Dong X."/>
            <person name="Chaisiri K."/>
            <person name="Xia D."/>
            <person name="Armstrong S.D."/>
            <person name="Fang Y."/>
            <person name="Donnelly M.J."/>
            <person name="Kadowaki T."/>
            <person name="McGarry J.W."/>
            <person name="Darby A.C."/>
            <person name="Makepeace B.L."/>
        </authorList>
    </citation>
    <scope>NUCLEOTIDE SEQUENCE [LARGE SCALE GENOMIC DNA]</scope>
    <source>
        <strain evidence="2">UoL-UT</strain>
    </source>
</reference>
<dbReference type="EMBL" id="NCKV01043151">
    <property type="protein sequence ID" value="RWS18243.1"/>
    <property type="molecule type" value="Genomic_DNA"/>
</dbReference>
<evidence type="ECO:0000313" key="3">
    <source>
        <dbReference type="Proteomes" id="UP000288716"/>
    </source>
</evidence>
<feature type="transmembrane region" description="Helical" evidence="1">
    <location>
        <begin position="30"/>
        <end position="52"/>
    </location>
</feature>
<dbReference type="SUPFAM" id="SSF103473">
    <property type="entry name" value="MFS general substrate transporter"/>
    <property type="match status" value="1"/>
</dbReference>
<accession>A0A443RSI1</accession>
<dbReference type="InterPro" id="IPR036259">
    <property type="entry name" value="MFS_trans_sf"/>
</dbReference>
<dbReference type="Proteomes" id="UP000288716">
    <property type="component" value="Unassembled WGS sequence"/>
</dbReference>
<dbReference type="OrthoDB" id="422206at2759"/>
<feature type="transmembrane region" description="Helical" evidence="1">
    <location>
        <begin position="58"/>
        <end position="79"/>
    </location>
</feature>
<protein>
    <submittedName>
        <fullName evidence="2">Feline leukemia virus subgroup C-like protein</fullName>
    </submittedName>
</protein>
<gene>
    <name evidence="2" type="ORF">B4U80_14654</name>
</gene>
<comment type="caution">
    <text evidence="2">The sequence shown here is derived from an EMBL/GenBank/DDBJ whole genome shotgun (WGS) entry which is preliminary data.</text>
</comment>
<feature type="non-terminal residue" evidence="2">
    <location>
        <position position="92"/>
    </location>
</feature>
<dbReference type="AlphaFoldDB" id="A0A443RSI1"/>
<name>A0A443RSI1_9ACAR</name>